<dbReference type="AlphaFoldDB" id="A0A8K0NZG0"/>
<comment type="caution">
    <text evidence="1">The sequence shown here is derived from an EMBL/GenBank/DDBJ whole genome shotgun (WGS) entry which is preliminary data.</text>
</comment>
<dbReference type="EMBL" id="KZ308242">
    <property type="protein sequence ID" value="KAG8225544.1"/>
    <property type="molecule type" value="Genomic_DNA"/>
</dbReference>
<dbReference type="Proteomes" id="UP000792457">
    <property type="component" value="Unassembled WGS sequence"/>
</dbReference>
<reference evidence="1" key="2">
    <citation type="submission" date="2017-10" db="EMBL/GenBank/DDBJ databases">
        <title>Ladona fulva Genome sequencing and assembly.</title>
        <authorList>
            <person name="Murali S."/>
            <person name="Richards S."/>
            <person name="Bandaranaike D."/>
            <person name="Bellair M."/>
            <person name="Blankenburg K."/>
            <person name="Chao H."/>
            <person name="Dinh H."/>
            <person name="Doddapaneni H."/>
            <person name="Dugan-Rocha S."/>
            <person name="Elkadiri S."/>
            <person name="Gnanaolivu R."/>
            <person name="Hernandez B."/>
            <person name="Skinner E."/>
            <person name="Javaid M."/>
            <person name="Lee S."/>
            <person name="Li M."/>
            <person name="Ming W."/>
            <person name="Munidasa M."/>
            <person name="Muniz J."/>
            <person name="Nguyen L."/>
            <person name="Hughes D."/>
            <person name="Osuji N."/>
            <person name="Pu L.-L."/>
            <person name="Puazo M."/>
            <person name="Qu C."/>
            <person name="Quiroz J."/>
            <person name="Raj R."/>
            <person name="Weissenberger G."/>
            <person name="Xin Y."/>
            <person name="Zou X."/>
            <person name="Han Y."/>
            <person name="Worley K."/>
            <person name="Muzny D."/>
            <person name="Gibbs R."/>
        </authorList>
    </citation>
    <scope>NUCLEOTIDE SEQUENCE</scope>
    <source>
        <strain evidence="1">Sampled in the wild</strain>
    </source>
</reference>
<evidence type="ECO:0000313" key="2">
    <source>
        <dbReference type="Proteomes" id="UP000792457"/>
    </source>
</evidence>
<proteinExistence type="predicted"/>
<reference evidence="1" key="1">
    <citation type="submission" date="2013-04" db="EMBL/GenBank/DDBJ databases">
        <authorList>
            <person name="Qu J."/>
            <person name="Murali S.C."/>
            <person name="Bandaranaike D."/>
            <person name="Bellair M."/>
            <person name="Blankenburg K."/>
            <person name="Chao H."/>
            <person name="Dinh H."/>
            <person name="Doddapaneni H."/>
            <person name="Downs B."/>
            <person name="Dugan-Rocha S."/>
            <person name="Elkadiri S."/>
            <person name="Gnanaolivu R.D."/>
            <person name="Hernandez B."/>
            <person name="Javaid M."/>
            <person name="Jayaseelan J.C."/>
            <person name="Lee S."/>
            <person name="Li M."/>
            <person name="Ming W."/>
            <person name="Munidasa M."/>
            <person name="Muniz J."/>
            <person name="Nguyen L."/>
            <person name="Ongeri F."/>
            <person name="Osuji N."/>
            <person name="Pu L.-L."/>
            <person name="Puazo M."/>
            <person name="Qu C."/>
            <person name="Quiroz J."/>
            <person name="Raj R."/>
            <person name="Weissenberger G."/>
            <person name="Xin Y."/>
            <person name="Zou X."/>
            <person name="Han Y."/>
            <person name="Richards S."/>
            <person name="Worley K."/>
            <person name="Muzny D."/>
            <person name="Gibbs R."/>
        </authorList>
    </citation>
    <scope>NUCLEOTIDE SEQUENCE</scope>
    <source>
        <strain evidence="1">Sampled in the wild</strain>
    </source>
</reference>
<keyword evidence="2" id="KW-1185">Reference proteome</keyword>
<sequence>MTYHYFGPWPHSLYLRSPASCFAGVVAPAVAAEIAHTEENIMFSNSSHFHYHSPHPHHLLDSMISVGSYPTDIASADRQLGAAALQCWQQLQPQALYPQQLAPWQVGMGTTVVRRGSCEQEEAGGAEACAEVVGVQPGEQQPGAELHGQLQQQLLLLQILSLKALGSGLQQLQLQLMCDGRKLCWGE</sequence>
<protein>
    <submittedName>
        <fullName evidence="1">Uncharacterized protein</fullName>
    </submittedName>
</protein>
<accession>A0A8K0NZG0</accession>
<gene>
    <name evidence="1" type="ORF">J437_LFUL002060</name>
</gene>
<evidence type="ECO:0000313" key="1">
    <source>
        <dbReference type="EMBL" id="KAG8225544.1"/>
    </source>
</evidence>
<name>A0A8K0NZG0_LADFU</name>
<organism evidence="1 2">
    <name type="scientific">Ladona fulva</name>
    <name type="common">Scarce chaser dragonfly</name>
    <name type="synonym">Libellula fulva</name>
    <dbReference type="NCBI Taxonomy" id="123851"/>
    <lineage>
        <taxon>Eukaryota</taxon>
        <taxon>Metazoa</taxon>
        <taxon>Ecdysozoa</taxon>
        <taxon>Arthropoda</taxon>
        <taxon>Hexapoda</taxon>
        <taxon>Insecta</taxon>
        <taxon>Pterygota</taxon>
        <taxon>Palaeoptera</taxon>
        <taxon>Odonata</taxon>
        <taxon>Epiprocta</taxon>
        <taxon>Anisoptera</taxon>
        <taxon>Libelluloidea</taxon>
        <taxon>Libellulidae</taxon>
        <taxon>Ladona</taxon>
    </lineage>
</organism>